<evidence type="ECO:0000313" key="7">
    <source>
        <dbReference type="EMBL" id="HHQ80031.1"/>
    </source>
</evidence>
<evidence type="ECO:0000256" key="6">
    <source>
        <dbReference type="SAM" id="Phobius"/>
    </source>
</evidence>
<dbReference type="Pfam" id="PF04277">
    <property type="entry name" value="OAD_gamma"/>
    <property type="match status" value="1"/>
</dbReference>
<proteinExistence type="predicted"/>
<gene>
    <name evidence="7" type="ORF">ENM78_00990</name>
</gene>
<evidence type="ECO:0000256" key="1">
    <source>
        <dbReference type="ARBA" id="ARBA00004236"/>
    </source>
</evidence>
<keyword evidence="5 6" id="KW-0472">Membrane</keyword>
<evidence type="ECO:0000256" key="3">
    <source>
        <dbReference type="ARBA" id="ARBA00022692"/>
    </source>
</evidence>
<organism evidence="7">
    <name type="scientific">Fervidicoccus fontis</name>
    <dbReference type="NCBI Taxonomy" id="683846"/>
    <lineage>
        <taxon>Archaea</taxon>
        <taxon>Thermoproteota</taxon>
        <taxon>Thermoprotei</taxon>
        <taxon>Fervidicoccales</taxon>
        <taxon>Fervidicoccaceae</taxon>
        <taxon>Fervidicoccus</taxon>
    </lineage>
</organism>
<sequence length="146" mass="16209">MLLPPAHLAVQSLGIAGGTVTRTQELEAGLVLALLGFILTFTVLSILTITLKLTSIAVTHLRRREKEATTTNRIGVAREAPEGRHLPKELIAAAVAGISLYLKEKLERTPPAPKERRVDYWTLSWRMQSSKEPEALEARPWRRHSG</sequence>
<evidence type="ECO:0000256" key="2">
    <source>
        <dbReference type="ARBA" id="ARBA00022475"/>
    </source>
</evidence>
<dbReference type="GO" id="GO:0015081">
    <property type="term" value="F:sodium ion transmembrane transporter activity"/>
    <property type="evidence" value="ECO:0007669"/>
    <property type="project" value="InterPro"/>
</dbReference>
<dbReference type="GO" id="GO:0036376">
    <property type="term" value="P:sodium ion export across plasma membrane"/>
    <property type="evidence" value="ECO:0007669"/>
    <property type="project" value="InterPro"/>
</dbReference>
<dbReference type="AlphaFoldDB" id="A0A7J3ZIS5"/>
<evidence type="ECO:0000256" key="5">
    <source>
        <dbReference type="ARBA" id="ARBA00023136"/>
    </source>
</evidence>
<keyword evidence="4 6" id="KW-1133">Transmembrane helix</keyword>
<comment type="subcellular location">
    <subcellularLocation>
        <location evidence="1">Cell membrane</location>
    </subcellularLocation>
</comment>
<dbReference type="GO" id="GO:0005886">
    <property type="term" value="C:plasma membrane"/>
    <property type="evidence" value="ECO:0007669"/>
    <property type="project" value="UniProtKB-SubCell"/>
</dbReference>
<dbReference type="EMBL" id="DRZC01000016">
    <property type="protein sequence ID" value="HHQ80031.1"/>
    <property type="molecule type" value="Genomic_DNA"/>
</dbReference>
<evidence type="ECO:0000256" key="4">
    <source>
        <dbReference type="ARBA" id="ARBA00022989"/>
    </source>
</evidence>
<keyword evidence="2" id="KW-1003">Cell membrane</keyword>
<comment type="caution">
    <text evidence="7">The sequence shown here is derived from an EMBL/GenBank/DDBJ whole genome shotgun (WGS) entry which is preliminary data.</text>
</comment>
<feature type="transmembrane region" description="Helical" evidence="6">
    <location>
        <begin position="30"/>
        <end position="54"/>
    </location>
</feature>
<keyword evidence="3 6" id="KW-0812">Transmembrane</keyword>
<dbReference type="InterPro" id="IPR005899">
    <property type="entry name" value="Na_pump_deCOase"/>
</dbReference>
<reference evidence="7" key="1">
    <citation type="journal article" date="2020" name="mSystems">
        <title>Genome- and Community-Level Interaction Insights into Carbon Utilization and Element Cycling Functions of Hydrothermarchaeota in Hydrothermal Sediment.</title>
        <authorList>
            <person name="Zhou Z."/>
            <person name="Liu Y."/>
            <person name="Xu W."/>
            <person name="Pan J."/>
            <person name="Luo Z.H."/>
            <person name="Li M."/>
        </authorList>
    </citation>
    <scope>NUCLEOTIDE SEQUENCE [LARGE SCALE GENOMIC DNA]</scope>
    <source>
        <strain evidence="7">SpSt-1116</strain>
    </source>
</reference>
<protein>
    <submittedName>
        <fullName evidence="7">Uncharacterized protein</fullName>
    </submittedName>
</protein>
<name>A0A7J3ZIS5_9CREN</name>
<accession>A0A7J3ZIS5</accession>